<dbReference type="GO" id="GO:0061798">
    <property type="term" value="F:GTP 3',8'-cyclase activity"/>
    <property type="evidence" value="ECO:0007669"/>
    <property type="project" value="UniProtKB-UniRule"/>
</dbReference>
<reference evidence="15" key="2">
    <citation type="submission" date="2022-10" db="EMBL/GenBank/DDBJ databases">
        <authorList>
            <person name="Aronson H.S."/>
        </authorList>
    </citation>
    <scope>NUCLEOTIDE SEQUENCE</scope>
    <source>
        <strain evidence="15">RS19-109</strain>
    </source>
</reference>
<feature type="binding site" evidence="12">
    <location>
        <position position="291"/>
    </location>
    <ligand>
        <name>[4Fe-4S] cluster</name>
        <dbReference type="ChEBI" id="CHEBI:49883"/>
        <label>2</label>
        <note>4Fe-4S-substrate</note>
    </ligand>
</feature>
<evidence type="ECO:0000256" key="12">
    <source>
        <dbReference type="HAMAP-Rule" id="MF_01225"/>
    </source>
</evidence>
<comment type="catalytic activity">
    <reaction evidence="11 12">
        <text>GTP + AH2 + S-adenosyl-L-methionine = (8S)-3',8-cyclo-7,8-dihydroguanosine 5'-triphosphate + 5'-deoxyadenosine + L-methionine + A + H(+)</text>
        <dbReference type="Rhea" id="RHEA:49576"/>
        <dbReference type="ChEBI" id="CHEBI:13193"/>
        <dbReference type="ChEBI" id="CHEBI:15378"/>
        <dbReference type="ChEBI" id="CHEBI:17319"/>
        <dbReference type="ChEBI" id="CHEBI:17499"/>
        <dbReference type="ChEBI" id="CHEBI:37565"/>
        <dbReference type="ChEBI" id="CHEBI:57844"/>
        <dbReference type="ChEBI" id="CHEBI:59789"/>
        <dbReference type="ChEBI" id="CHEBI:131766"/>
        <dbReference type="EC" id="4.1.99.22"/>
    </reaction>
</comment>
<dbReference type="NCBIfam" id="TIGR02666">
    <property type="entry name" value="moaA"/>
    <property type="match status" value="1"/>
</dbReference>
<keyword evidence="5 12" id="KW-0547">Nucleotide-binding</keyword>
<dbReference type="InterPro" id="IPR000385">
    <property type="entry name" value="MoaA_NifB_PqqE_Fe-S-bd_CS"/>
</dbReference>
<keyword evidence="8 12" id="KW-0342">GTP-binding</keyword>
<dbReference type="GO" id="GO:0006777">
    <property type="term" value="P:Mo-molybdopterin cofactor biosynthetic process"/>
    <property type="evidence" value="ECO:0007669"/>
    <property type="project" value="UniProtKB-UniRule"/>
</dbReference>
<keyword evidence="16" id="KW-1185">Reference proteome</keyword>
<evidence type="ECO:0000256" key="1">
    <source>
        <dbReference type="ARBA" id="ARBA00012167"/>
    </source>
</evidence>
<evidence type="ECO:0000313" key="16">
    <source>
        <dbReference type="Proteomes" id="UP001154240"/>
    </source>
</evidence>
<dbReference type="Pfam" id="PF06463">
    <property type="entry name" value="Mob_synth_C"/>
    <property type="match status" value="1"/>
</dbReference>
<dbReference type="PROSITE" id="PS01305">
    <property type="entry name" value="MOAA_NIFB_PQQE"/>
    <property type="match status" value="1"/>
</dbReference>
<dbReference type="EC" id="4.1.99.22" evidence="1 12"/>
<organism evidence="15 16">
    <name type="scientific">Thiovibrio frasassiensis</name>
    <dbReference type="NCBI Taxonomy" id="2984131"/>
    <lineage>
        <taxon>Bacteria</taxon>
        <taxon>Pseudomonadati</taxon>
        <taxon>Thermodesulfobacteriota</taxon>
        <taxon>Desulfobulbia</taxon>
        <taxon>Desulfobulbales</taxon>
        <taxon>Thiovibrionaceae</taxon>
        <taxon>Thiovibrio</taxon>
    </lineage>
</organism>
<comment type="pathway">
    <text evidence="12">Cofactor biosynthesis; molybdopterin biosynthesis.</text>
</comment>
<dbReference type="SMART" id="SM00729">
    <property type="entry name" value="Elp3"/>
    <property type="match status" value="1"/>
</dbReference>
<dbReference type="EMBL" id="JAPHEH010000001">
    <property type="protein sequence ID" value="MDG4476552.1"/>
    <property type="molecule type" value="Genomic_DNA"/>
</dbReference>
<dbReference type="GO" id="GO:0061799">
    <property type="term" value="F:cyclic pyranopterin monophosphate synthase activity"/>
    <property type="evidence" value="ECO:0007669"/>
    <property type="project" value="TreeGrafter"/>
</dbReference>
<evidence type="ECO:0000256" key="9">
    <source>
        <dbReference type="ARBA" id="ARBA00023150"/>
    </source>
</evidence>
<dbReference type="PANTHER" id="PTHR22960:SF0">
    <property type="entry name" value="MOLYBDENUM COFACTOR BIOSYNTHESIS PROTEIN 1"/>
    <property type="match status" value="1"/>
</dbReference>
<keyword evidence="6 12" id="KW-0408">Iron</keyword>
<proteinExistence type="inferred from homology"/>
<dbReference type="PROSITE" id="PS51918">
    <property type="entry name" value="RADICAL_SAM"/>
    <property type="match status" value="1"/>
</dbReference>
<feature type="region of interest" description="Disordered" evidence="13">
    <location>
        <begin position="342"/>
        <end position="361"/>
    </location>
</feature>
<keyword evidence="3 12" id="KW-0949">S-adenosyl-L-methionine</keyword>
<keyword evidence="4 12" id="KW-0479">Metal-binding</keyword>
<evidence type="ECO:0000256" key="2">
    <source>
        <dbReference type="ARBA" id="ARBA00022485"/>
    </source>
</evidence>
<dbReference type="CDD" id="cd21117">
    <property type="entry name" value="Twitch_MoaA"/>
    <property type="match status" value="1"/>
</dbReference>
<feature type="domain" description="Radical SAM core" evidence="14">
    <location>
        <begin position="39"/>
        <end position="265"/>
    </location>
</feature>
<dbReference type="GO" id="GO:0046872">
    <property type="term" value="F:metal ion binding"/>
    <property type="evidence" value="ECO:0007669"/>
    <property type="project" value="UniProtKB-KW"/>
</dbReference>
<comment type="subunit">
    <text evidence="12">Monomer and homodimer.</text>
</comment>
<dbReference type="CDD" id="cd01335">
    <property type="entry name" value="Radical_SAM"/>
    <property type="match status" value="1"/>
</dbReference>
<dbReference type="GO" id="GO:0005525">
    <property type="term" value="F:GTP binding"/>
    <property type="evidence" value="ECO:0007669"/>
    <property type="project" value="UniProtKB-UniRule"/>
</dbReference>
<dbReference type="InterPro" id="IPR050105">
    <property type="entry name" value="MoCo_biosynth_MoaA/MoaC"/>
</dbReference>
<dbReference type="InterPro" id="IPR013483">
    <property type="entry name" value="MoaA"/>
</dbReference>
<feature type="binding site" evidence="12">
    <location>
        <position position="129"/>
    </location>
    <ligand>
        <name>GTP</name>
        <dbReference type="ChEBI" id="CHEBI:37565"/>
    </ligand>
</feature>
<keyword evidence="2 12" id="KW-0004">4Fe-4S</keyword>
<comment type="similarity">
    <text evidence="12">Belongs to the radical SAM superfamily. MoaA family.</text>
</comment>
<accession>A0A9X4MPJ2</accession>
<dbReference type="InterPro" id="IPR058240">
    <property type="entry name" value="rSAM_sf"/>
</dbReference>
<feature type="binding site" evidence="12">
    <location>
        <position position="62"/>
    </location>
    <ligand>
        <name>[4Fe-4S] cluster</name>
        <dbReference type="ChEBI" id="CHEBI:49883"/>
        <label>1</label>
        <note>4Fe-4S-S-AdoMet</note>
    </ligand>
</feature>
<feature type="binding site" evidence="12">
    <location>
        <position position="55"/>
    </location>
    <ligand>
        <name>[4Fe-4S] cluster</name>
        <dbReference type="ChEBI" id="CHEBI:49883"/>
        <label>1</label>
        <note>4Fe-4S-S-AdoMet</note>
    </ligand>
</feature>
<dbReference type="SFLD" id="SFLDG01067">
    <property type="entry name" value="SPASM/twitch_domain_containing"/>
    <property type="match status" value="1"/>
</dbReference>
<evidence type="ECO:0000256" key="8">
    <source>
        <dbReference type="ARBA" id="ARBA00023134"/>
    </source>
</evidence>
<dbReference type="AlphaFoldDB" id="A0A9X4MPJ2"/>
<dbReference type="RefSeq" id="WP_307633519.1">
    <property type="nucleotide sequence ID" value="NZ_JAPHEH010000001.1"/>
</dbReference>
<feature type="binding site" evidence="12">
    <location>
        <position position="305"/>
    </location>
    <ligand>
        <name>[4Fe-4S] cluster</name>
        <dbReference type="ChEBI" id="CHEBI:49883"/>
        <label>2</label>
        <note>4Fe-4S-substrate</note>
    </ligand>
</feature>
<feature type="binding site" evidence="12">
    <location>
        <position position="102"/>
    </location>
    <ligand>
        <name>S-adenosyl-L-methionine</name>
        <dbReference type="ChEBI" id="CHEBI:59789"/>
    </ligand>
</feature>
<evidence type="ECO:0000256" key="13">
    <source>
        <dbReference type="SAM" id="MobiDB-lite"/>
    </source>
</evidence>
<keyword evidence="10 12" id="KW-0456">Lyase</keyword>
<dbReference type="SUPFAM" id="SSF102114">
    <property type="entry name" value="Radical SAM enzymes"/>
    <property type="match status" value="1"/>
</dbReference>
<gene>
    <name evidence="12 15" type="primary">moaA</name>
    <name evidence="15" type="ORF">OLX77_10345</name>
</gene>
<reference evidence="15" key="1">
    <citation type="journal article" date="2022" name="bioRxiv">
        <title>Thiovibrio frasassiensisgen. nov., sp. nov., an autotrophic, elemental sulfur disproportionating bacterium isolated from sulfidic karst sediment, and proposal of Thiovibrionaceae fam. nov.</title>
        <authorList>
            <person name="Aronson H."/>
            <person name="Thomas C."/>
            <person name="Bhattacharyya M."/>
            <person name="Eckstein S."/>
            <person name="Jensen S."/>
            <person name="Barco R."/>
            <person name="Macalady J."/>
            <person name="Amend J."/>
        </authorList>
    </citation>
    <scope>NUCLEOTIDE SEQUENCE</scope>
    <source>
        <strain evidence="15">RS19-109</strain>
    </source>
</reference>
<dbReference type="SFLD" id="SFLDS00029">
    <property type="entry name" value="Radical_SAM"/>
    <property type="match status" value="1"/>
</dbReference>
<feature type="binding site" evidence="12">
    <location>
        <position position="288"/>
    </location>
    <ligand>
        <name>[4Fe-4S] cluster</name>
        <dbReference type="ChEBI" id="CHEBI:49883"/>
        <label>2</label>
        <note>4Fe-4S-substrate</note>
    </ligand>
</feature>
<dbReference type="HAMAP" id="MF_01225_B">
    <property type="entry name" value="MoaA_B"/>
    <property type="match status" value="1"/>
</dbReference>
<evidence type="ECO:0000256" key="5">
    <source>
        <dbReference type="ARBA" id="ARBA00022741"/>
    </source>
</evidence>
<dbReference type="InterPro" id="IPR013785">
    <property type="entry name" value="Aldolase_TIM"/>
</dbReference>
<feature type="binding site" evidence="12">
    <location>
        <position position="153"/>
    </location>
    <ligand>
        <name>S-adenosyl-L-methionine</name>
        <dbReference type="ChEBI" id="CHEBI:59789"/>
    </ligand>
</feature>
<dbReference type="GO" id="GO:0051539">
    <property type="term" value="F:4 iron, 4 sulfur cluster binding"/>
    <property type="evidence" value="ECO:0007669"/>
    <property type="project" value="UniProtKB-UniRule"/>
</dbReference>
<dbReference type="PANTHER" id="PTHR22960">
    <property type="entry name" value="MOLYBDOPTERIN COFACTOR SYNTHESIS PROTEIN A"/>
    <property type="match status" value="1"/>
</dbReference>
<dbReference type="InterPro" id="IPR007197">
    <property type="entry name" value="rSAM"/>
</dbReference>
<comment type="cofactor">
    <cofactor evidence="12">
        <name>[4Fe-4S] cluster</name>
        <dbReference type="ChEBI" id="CHEBI:49883"/>
    </cofactor>
    <text evidence="12">Binds 2 [4Fe-4S] clusters. Binds 1 [4Fe-4S] cluster coordinated with 3 cysteines and an exchangeable S-adenosyl-L-methionine and 1 [4Fe-4S] cluster coordinated with 3 cysteines and the GTP-derived substrate.</text>
</comment>
<dbReference type="SFLD" id="SFLDG01386">
    <property type="entry name" value="main_SPASM_domain-containing"/>
    <property type="match status" value="1"/>
</dbReference>
<dbReference type="NCBIfam" id="NF001199">
    <property type="entry name" value="PRK00164.2-1"/>
    <property type="match status" value="1"/>
</dbReference>
<comment type="caution">
    <text evidence="15">The sequence shown here is derived from an EMBL/GenBank/DDBJ whole genome shotgun (WGS) entry which is preliminary data.</text>
</comment>
<evidence type="ECO:0000313" key="15">
    <source>
        <dbReference type="EMBL" id="MDG4476552.1"/>
    </source>
</evidence>
<feature type="binding site" evidence="12">
    <location>
        <begin position="293"/>
        <end position="295"/>
    </location>
    <ligand>
        <name>GTP</name>
        <dbReference type="ChEBI" id="CHEBI:37565"/>
    </ligand>
</feature>
<feature type="binding site" evidence="12">
    <location>
        <position position="61"/>
    </location>
    <ligand>
        <name>S-adenosyl-L-methionine</name>
        <dbReference type="ChEBI" id="CHEBI:59789"/>
    </ligand>
</feature>
<keyword evidence="9 12" id="KW-0501">Molybdenum cofactor biosynthesis</keyword>
<dbReference type="GO" id="GO:1904047">
    <property type="term" value="F:S-adenosyl-L-methionine binding"/>
    <property type="evidence" value="ECO:0007669"/>
    <property type="project" value="UniProtKB-UniRule"/>
</dbReference>
<evidence type="ECO:0000259" key="14">
    <source>
        <dbReference type="PROSITE" id="PS51918"/>
    </source>
</evidence>
<name>A0A9X4MPJ2_9BACT</name>
<dbReference type="Gene3D" id="3.20.20.70">
    <property type="entry name" value="Aldolase class I"/>
    <property type="match status" value="1"/>
</dbReference>
<dbReference type="Pfam" id="PF04055">
    <property type="entry name" value="Radical_SAM"/>
    <property type="match status" value="1"/>
</dbReference>
<feature type="binding site" evidence="12">
    <location>
        <position position="59"/>
    </location>
    <ligand>
        <name>[4Fe-4S] cluster</name>
        <dbReference type="ChEBI" id="CHEBI:49883"/>
        <label>1</label>
        <note>4Fe-4S-S-AdoMet</note>
    </ligand>
</feature>
<keyword evidence="7 12" id="KW-0411">Iron-sulfur</keyword>
<evidence type="ECO:0000256" key="10">
    <source>
        <dbReference type="ARBA" id="ARBA00023239"/>
    </source>
</evidence>
<dbReference type="SFLD" id="SFLDG01383">
    <property type="entry name" value="cyclic_pyranopterin_phosphate"/>
    <property type="match status" value="1"/>
</dbReference>
<evidence type="ECO:0000256" key="4">
    <source>
        <dbReference type="ARBA" id="ARBA00022723"/>
    </source>
</evidence>
<feature type="binding site" evidence="12">
    <location>
        <position position="98"/>
    </location>
    <ligand>
        <name>GTP</name>
        <dbReference type="ChEBI" id="CHEBI:37565"/>
    </ligand>
</feature>
<dbReference type="InterPro" id="IPR006638">
    <property type="entry name" value="Elp3/MiaA/NifB-like_rSAM"/>
</dbReference>
<dbReference type="InterPro" id="IPR010505">
    <property type="entry name" value="MoaA_twitch"/>
</dbReference>
<feature type="binding site" evidence="12">
    <location>
        <position position="190"/>
    </location>
    <ligand>
        <name>GTP</name>
        <dbReference type="ChEBI" id="CHEBI:37565"/>
    </ligand>
</feature>
<sequence length="361" mass="39724">MTSMTTNHGQYAVKQAATPGPLAEETLSSQPRGERLTDMFARSISYLRISLTDHCNLRCQYCTPQEGQIKLANEELLRYEEILRVVRLAVSLGIEKVRLTGGEPLVRREVLPFIKALAEIPGLTDIRLTTNGVLLADHAEALQAAGISKLNISLDTLRPERFHQITGVDAFARVWAGITKARELGFSPIKLNIVALKGVNDDEFIDFARMTLTEPLQIRFIEFMPIGGSSLWDKEKYISSQGIMELLKPLGVLAPVEAKRMDGPARIFRLPGAVGSVGFISPISHHFCDRCNRLRLTSEGRLRSCLLSDQETDLRESLRSAASDAEIRELIVAAILNKPKGHTISPDGGGSCHGQMSRIGG</sequence>
<protein>
    <recommendedName>
        <fullName evidence="1 12">GTP 3',8-cyclase</fullName>
        <ecNumber evidence="1 12">4.1.99.22</ecNumber>
    </recommendedName>
    <alternativeName>
        <fullName evidence="12">Molybdenum cofactor biosynthesis protein A</fullName>
    </alternativeName>
</protein>
<evidence type="ECO:0000256" key="7">
    <source>
        <dbReference type="ARBA" id="ARBA00023014"/>
    </source>
</evidence>
<feature type="region of interest" description="Disordered" evidence="13">
    <location>
        <begin position="1"/>
        <end position="31"/>
    </location>
</feature>
<evidence type="ECO:0000256" key="3">
    <source>
        <dbReference type="ARBA" id="ARBA00022691"/>
    </source>
</evidence>
<feature type="binding site" evidence="12">
    <location>
        <position position="224"/>
    </location>
    <ligand>
        <name>S-adenosyl-L-methionine</name>
        <dbReference type="ChEBI" id="CHEBI:59789"/>
    </ligand>
</feature>
<evidence type="ECO:0000256" key="11">
    <source>
        <dbReference type="ARBA" id="ARBA00048697"/>
    </source>
</evidence>
<evidence type="ECO:0000256" key="6">
    <source>
        <dbReference type="ARBA" id="ARBA00023004"/>
    </source>
</evidence>
<dbReference type="InterPro" id="IPR040064">
    <property type="entry name" value="MoaA-like"/>
</dbReference>
<dbReference type="Proteomes" id="UP001154240">
    <property type="component" value="Unassembled WGS sequence"/>
</dbReference>
<comment type="function">
    <text evidence="12">Catalyzes the cyclization of GTP to (8S)-3',8-cyclo-7,8-dihydroguanosine 5'-triphosphate.</text>
</comment>
<feature type="binding site" evidence="12">
    <location>
        <position position="48"/>
    </location>
    <ligand>
        <name>GTP</name>
        <dbReference type="ChEBI" id="CHEBI:37565"/>
    </ligand>
</feature>